<dbReference type="Proteomes" id="UP000176629">
    <property type="component" value="Unassembled WGS sequence"/>
</dbReference>
<gene>
    <name evidence="3" type="ORF">A3A03_01610</name>
</gene>
<dbReference type="Pfam" id="PF03703">
    <property type="entry name" value="bPH_2"/>
    <property type="match status" value="1"/>
</dbReference>
<dbReference type="InterPro" id="IPR005182">
    <property type="entry name" value="YdbS-like_PH"/>
</dbReference>
<keyword evidence="1" id="KW-1133">Transmembrane helix</keyword>
<evidence type="ECO:0000313" key="4">
    <source>
        <dbReference type="Proteomes" id="UP000176629"/>
    </source>
</evidence>
<sequence length="174" mass="20723">MEYFKLDPDEKEIAKFRKHWWVIASEMGFLFLFAAAPIFILFSFNFTFTPKLILFLIMLYIAWIFLLWITGFIIWTNYYLDVWILTNKRLIDIDQKSLFSRDIATLRLENIQDVKIEIMGIINSILKIGNIHIQTAAQSKEFLMRNIKNPEIAKEFINQAHQQKIEEVKTVKVE</sequence>
<feature type="transmembrane region" description="Helical" evidence="1">
    <location>
        <begin position="52"/>
        <end position="80"/>
    </location>
</feature>
<dbReference type="PANTHER" id="PTHR37938:SF1">
    <property type="entry name" value="BLL0215 PROTEIN"/>
    <property type="match status" value="1"/>
</dbReference>
<feature type="transmembrane region" description="Helical" evidence="1">
    <location>
        <begin position="20"/>
        <end position="46"/>
    </location>
</feature>
<evidence type="ECO:0000259" key="2">
    <source>
        <dbReference type="Pfam" id="PF03703"/>
    </source>
</evidence>
<organism evidence="3 4">
    <name type="scientific">Candidatus Nomurabacteria bacterium RIFCSPLOWO2_01_FULL_40_18</name>
    <dbReference type="NCBI Taxonomy" id="1801773"/>
    <lineage>
        <taxon>Bacteria</taxon>
        <taxon>Candidatus Nomuraibacteriota</taxon>
    </lineage>
</organism>
<proteinExistence type="predicted"/>
<comment type="caution">
    <text evidence="3">The sequence shown here is derived from an EMBL/GenBank/DDBJ whole genome shotgun (WGS) entry which is preliminary data.</text>
</comment>
<dbReference type="EMBL" id="MFUX01000019">
    <property type="protein sequence ID" value="OGI94544.1"/>
    <property type="molecule type" value="Genomic_DNA"/>
</dbReference>
<evidence type="ECO:0000313" key="3">
    <source>
        <dbReference type="EMBL" id="OGI94544.1"/>
    </source>
</evidence>
<dbReference type="STRING" id="1801773.A3A03_01610"/>
<name>A0A1F6XK59_9BACT</name>
<protein>
    <recommendedName>
        <fullName evidence="2">YdbS-like PH domain-containing protein</fullName>
    </recommendedName>
</protein>
<accession>A0A1F6XK59</accession>
<keyword evidence="1" id="KW-0812">Transmembrane</keyword>
<keyword evidence="1" id="KW-0472">Membrane</keyword>
<reference evidence="3 4" key="1">
    <citation type="journal article" date="2016" name="Nat. Commun.">
        <title>Thousands of microbial genomes shed light on interconnected biogeochemical processes in an aquifer system.</title>
        <authorList>
            <person name="Anantharaman K."/>
            <person name="Brown C.T."/>
            <person name="Hug L.A."/>
            <person name="Sharon I."/>
            <person name="Castelle C.J."/>
            <person name="Probst A.J."/>
            <person name="Thomas B.C."/>
            <person name="Singh A."/>
            <person name="Wilkins M.J."/>
            <person name="Karaoz U."/>
            <person name="Brodie E.L."/>
            <person name="Williams K.H."/>
            <person name="Hubbard S.S."/>
            <person name="Banfield J.F."/>
        </authorList>
    </citation>
    <scope>NUCLEOTIDE SEQUENCE [LARGE SCALE GENOMIC DNA]</scope>
</reference>
<evidence type="ECO:0000256" key="1">
    <source>
        <dbReference type="SAM" id="Phobius"/>
    </source>
</evidence>
<dbReference type="PANTHER" id="PTHR37938">
    <property type="entry name" value="BLL0215 PROTEIN"/>
    <property type="match status" value="1"/>
</dbReference>
<feature type="domain" description="YdbS-like PH" evidence="2">
    <location>
        <begin position="96"/>
        <end position="153"/>
    </location>
</feature>
<dbReference type="AlphaFoldDB" id="A0A1F6XK59"/>